<keyword evidence="2" id="KW-1185">Reference proteome</keyword>
<dbReference type="EMBL" id="JBEOQB010000001">
    <property type="protein sequence ID" value="MEZ0450881.1"/>
    <property type="molecule type" value="Genomic_DNA"/>
</dbReference>
<accession>A0ABV4H8R6</accession>
<evidence type="ECO:0000313" key="2">
    <source>
        <dbReference type="Proteomes" id="UP001566204"/>
    </source>
</evidence>
<evidence type="ECO:0000313" key="1">
    <source>
        <dbReference type="EMBL" id="MEZ0450881.1"/>
    </source>
</evidence>
<protein>
    <submittedName>
        <fullName evidence="1">Uncharacterized protein</fullName>
    </submittedName>
</protein>
<proteinExistence type="predicted"/>
<dbReference type="RefSeq" id="WP_028069390.1">
    <property type="nucleotide sequence ID" value="NZ_CP158797.1"/>
</dbReference>
<reference evidence="1 2" key="1">
    <citation type="submission" date="2024-06" db="EMBL/GenBank/DDBJ databases">
        <title>Soil Sphingobacterium thalpophilum.</title>
        <authorList>
            <person name="Yang J."/>
            <person name="Li J."/>
        </authorList>
    </citation>
    <scope>NUCLEOTIDE SEQUENCE [LARGE SCALE GENOMIC DNA]</scope>
    <source>
        <strain evidence="1 2">22g91tb</strain>
    </source>
</reference>
<name>A0ABV4H8R6_9SPHI</name>
<dbReference type="Proteomes" id="UP001566204">
    <property type="component" value="Unassembled WGS sequence"/>
</dbReference>
<organism evidence="1 2">
    <name type="scientific">Sphingobacterium thalpophilum</name>
    <dbReference type="NCBI Taxonomy" id="259"/>
    <lineage>
        <taxon>Bacteria</taxon>
        <taxon>Pseudomonadati</taxon>
        <taxon>Bacteroidota</taxon>
        <taxon>Sphingobacteriia</taxon>
        <taxon>Sphingobacteriales</taxon>
        <taxon>Sphingobacteriaceae</taxon>
        <taxon>Sphingobacterium</taxon>
    </lineage>
</organism>
<gene>
    <name evidence="1" type="ORF">ABTW24_04660</name>
</gene>
<comment type="caution">
    <text evidence="1">The sequence shown here is derived from an EMBL/GenBank/DDBJ whole genome shotgun (WGS) entry which is preliminary data.</text>
</comment>
<sequence length="131" mass="15242">MKKMFSILLLSVYLISTTELGQLLKFPILIEHYFDHKEKNPEVTVLQFLEVHYAGNHLENHPHDDDYEQDKQLPFIVHIDVLNISFVLASPFSIDIETKKLVGKEPKTLPLDDTFSDNNYLSAIWQPPKFC</sequence>